<evidence type="ECO:0000256" key="11">
    <source>
        <dbReference type="SAM" id="Phobius"/>
    </source>
</evidence>
<dbReference type="STRING" id="1423778.FC70_GL001210"/>
<dbReference type="GO" id="GO:1902600">
    <property type="term" value="P:proton transmembrane transport"/>
    <property type="evidence" value="ECO:0007669"/>
    <property type="project" value="InterPro"/>
</dbReference>
<keyword evidence="4" id="KW-0050">Antiport</keyword>
<dbReference type="OrthoDB" id="9793589at2"/>
<evidence type="ECO:0000313" key="13">
    <source>
        <dbReference type="EMBL" id="KRL55608.1"/>
    </source>
</evidence>
<comment type="subcellular location">
    <subcellularLocation>
        <location evidence="1">Membrane</location>
        <topology evidence="1">Multi-pass membrane protein</topology>
    </subcellularLocation>
</comment>
<protein>
    <submittedName>
        <fullName evidence="13">Sodium hydrogen exchanger</fullName>
    </submittedName>
</protein>
<evidence type="ECO:0000256" key="1">
    <source>
        <dbReference type="ARBA" id="ARBA00004141"/>
    </source>
</evidence>
<dbReference type="AlphaFoldDB" id="A0A0R1RQV9"/>
<dbReference type="InterPro" id="IPR006153">
    <property type="entry name" value="Cation/H_exchanger_TM"/>
</dbReference>
<evidence type="ECO:0000256" key="10">
    <source>
        <dbReference type="ARBA" id="ARBA00023201"/>
    </source>
</evidence>
<evidence type="ECO:0000256" key="2">
    <source>
        <dbReference type="ARBA" id="ARBA00005551"/>
    </source>
</evidence>
<dbReference type="GO" id="GO:0016020">
    <property type="term" value="C:membrane"/>
    <property type="evidence" value="ECO:0007669"/>
    <property type="project" value="UniProtKB-SubCell"/>
</dbReference>
<evidence type="ECO:0000256" key="5">
    <source>
        <dbReference type="ARBA" id="ARBA00022692"/>
    </source>
</evidence>
<dbReference type="KEGG" id="lol:LACOL_0095"/>
<dbReference type="Gene3D" id="1.20.1530.20">
    <property type="match status" value="1"/>
</dbReference>
<feature type="transmembrane region" description="Helical" evidence="11">
    <location>
        <begin position="224"/>
        <end position="248"/>
    </location>
</feature>
<feature type="transmembrane region" description="Helical" evidence="11">
    <location>
        <begin position="110"/>
        <end position="132"/>
    </location>
</feature>
<dbReference type="RefSeq" id="WP_057890140.1">
    <property type="nucleotide sequence ID" value="NZ_AZFE01000031.1"/>
</dbReference>
<feature type="transmembrane region" description="Helical" evidence="11">
    <location>
        <begin position="357"/>
        <end position="376"/>
    </location>
</feature>
<keyword evidence="7" id="KW-0915">Sodium</keyword>
<keyword evidence="10" id="KW-0739">Sodium transport</keyword>
<sequence length="391" mass="41805">MLFIATLAGLLLADQVAIHLCRRVEIPGVVGEILIGVILGPALLGWVHLNSLLNEFQVIGVIILMFIGGLESDLNLLKKYIKPAMVVAVMGVVVPFAVMGLASYAFGFPWLASLFIGTIFSATSISISISVMNEYHYLETKEGTVILGAAIVDDIIGVLMLSLLVGFMSGGNQAAGHTTNIGLLLLEQAGFFVLVYLLVRWLAPYLMRLGEHLLSQVSETVMSLVICLSLAAAAEFVGLSAAVGAFFAGVAVAQTKSHSKVEHGIEPIGYAVFIPIFFISIGLNIKFEHLLESLPFIIIMTILACLTKLLGCGLGAKMNGFTLDSSYLVGAGMISRGEMALITAQIGFEAHLLSETYYTDVIIVIVLATVIAPFMLKHAIKRHAKHEVSTA</sequence>
<keyword evidence="6 11" id="KW-1133">Transmembrane helix</keyword>
<evidence type="ECO:0000256" key="9">
    <source>
        <dbReference type="ARBA" id="ARBA00023136"/>
    </source>
</evidence>
<evidence type="ECO:0000256" key="8">
    <source>
        <dbReference type="ARBA" id="ARBA00023065"/>
    </source>
</evidence>
<feature type="transmembrane region" description="Helical" evidence="11">
    <location>
        <begin position="144"/>
        <end position="169"/>
    </location>
</feature>
<reference evidence="13 14" key="1">
    <citation type="journal article" date="2015" name="Genome Announc.">
        <title>Expanding the biotechnology potential of lactobacilli through comparative genomics of 213 strains and associated genera.</title>
        <authorList>
            <person name="Sun Z."/>
            <person name="Harris H.M."/>
            <person name="McCann A."/>
            <person name="Guo C."/>
            <person name="Argimon S."/>
            <person name="Zhang W."/>
            <person name="Yang X."/>
            <person name="Jeffery I.B."/>
            <person name="Cooney J.C."/>
            <person name="Kagawa T.F."/>
            <person name="Liu W."/>
            <person name="Song Y."/>
            <person name="Salvetti E."/>
            <person name="Wrobel A."/>
            <person name="Rasinkangas P."/>
            <person name="Parkhill J."/>
            <person name="Rea M.C."/>
            <person name="O'Sullivan O."/>
            <person name="Ritari J."/>
            <person name="Douillard F.P."/>
            <person name="Paul Ross R."/>
            <person name="Yang R."/>
            <person name="Briner A.E."/>
            <person name="Felis G.E."/>
            <person name="de Vos W.M."/>
            <person name="Barrangou R."/>
            <person name="Klaenhammer T.R."/>
            <person name="Caufield P.W."/>
            <person name="Cui Y."/>
            <person name="Zhang H."/>
            <person name="O'Toole P.W."/>
        </authorList>
    </citation>
    <scope>NUCLEOTIDE SEQUENCE [LARGE SCALE GENOMIC DNA]</scope>
    <source>
        <strain evidence="13 14">DSM 15707</strain>
    </source>
</reference>
<feature type="domain" description="Cation/H+ exchanger transmembrane" evidence="12">
    <location>
        <begin position="17"/>
        <end position="379"/>
    </location>
</feature>
<keyword evidence="3" id="KW-0813">Transport</keyword>
<evidence type="ECO:0000259" key="12">
    <source>
        <dbReference type="Pfam" id="PF00999"/>
    </source>
</evidence>
<keyword evidence="14" id="KW-1185">Reference proteome</keyword>
<dbReference type="GO" id="GO:0015297">
    <property type="term" value="F:antiporter activity"/>
    <property type="evidence" value="ECO:0007669"/>
    <property type="project" value="UniProtKB-KW"/>
</dbReference>
<evidence type="ECO:0000313" key="14">
    <source>
        <dbReference type="Proteomes" id="UP000051697"/>
    </source>
</evidence>
<dbReference type="EMBL" id="AZFE01000031">
    <property type="protein sequence ID" value="KRL55608.1"/>
    <property type="molecule type" value="Genomic_DNA"/>
</dbReference>
<dbReference type="GO" id="GO:0008324">
    <property type="term" value="F:monoatomic cation transmembrane transporter activity"/>
    <property type="evidence" value="ECO:0007669"/>
    <property type="project" value="InterPro"/>
</dbReference>
<dbReference type="PANTHER" id="PTHR43562">
    <property type="entry name" value="NAPA-TYPE SODIUM/HYDROGEN ANTIPORTER"/>
    <property type="match status" value="1"/>
</dbReference>
<evidence type="ECO:0000256" key="4">
    <source>
        <dbReference type="ARBA" id="ARBA00022449"/>
    </source>
</evidence>
<proteinExistence type="inferred from homology"/>
<comment type="similarity">
    <text evidence="2">Belongs to the monovalent cation:proton antiporter 2 (CPA2) transporter (TC 2.A.37) family.</text>
</comment>
<comment type="caution">
    <text evidence="13">The sequence shown here is derived from an EMBL/GenBank/DDBJ whole genome shotgun (WGS) entry which is preliminary data.</text>
</comment>
<dbReference type="PATRIC" id="fig|1423778.4.peg.1244"/>
<dbReference type="GO" id="GO:0006814">
    <property type="term" value="P:sodium ion transport"/>
    <property type="evidence" value="ECO:0007669"/>
    <property type="project" value="UniProtKB-KW"/>
</dbReference>
<keyword evidence="8" id="KW-0406">Ion transport</keyword>
<accession>A0A0R1RQV9</accession>
<keyword evidence="9 11" id="KW-0472">Membrane</keyword>
<evidence type="ECO:0000256" key="6">
    <source>
        <dbReference type="ARBA" id="ARBA00022989"/>
    </source>
</evidence>
<gene>
    <name evidence="13" type="ORF">FC70_GL001210</name>
</gene>
<keyword evidence="5 11" id="KW-0812">Transmembrane</keyword>
<feature type="transmembrane region" description="Helical" evidence="11">
    <location>
        <begin position="268"/>
        <end position="287"/>
    </location>
</feature>
<feature type="transmembrane region" description="Helical" evidence="11">
    <location>
        <begin position="181"/>
        <end position="203"/>
    </location>
</feature>
<dbReference type="Proteomes" id="UP000051697">
    <property type="component" value="Unassembled WGS sequence"/>
</dbReference>
<dbReference type="InterPro" id="IPR004771">
    <property type="entry name" value="K/H_exchanger"/>
</dbReference>
<dbReference type="NCBIfam" id="TIGR00932">
    <property type="entry name" value="2a37"/>
    <property type="match status" value="1"/>
</dbReference>
<dbReference type="InterPro" id="IPR038770">
    <property type="entry name" value="Na+/solute_symporter_sf"/>
</dbReference>
<evidence type="ECO:0000256" key="7">
    <source>
        <dbReference type="ARBA" id="ARBA00023053"/>
    </source>
</evidence>
<name>A0A0R1RQV9_9LACO</name>
<organism evidence="13 14">
    <name type="scientific">Paucilactobacillus oligofermentans DSM 15707 = LMG 22743</name>
    <dbReference type="NCBI Taxonomy" id="1423778"/>
    <lineage>
        <taxon>Bacteria</taxon>
        <taxon>Bacillati</taxon>
        <taxon>Bacillota</taxon>
        <taxon>Bacilli</taxon>
        <taxon>Lactobacillales</taxon>
        <taxon>Lactobacillaceae</taxon>
        <taxon>Paucilactobacillus</taxon>
    </lineage>
</organism>
<evidence type="ECO:0000256" key="3">
    <source>
        <dbReference type="ARBA" id="ARBA00022448"/>
    </source>
</evidence>
<feature type="transmembrane region" description="Helical" evidence="11">
    <location>
        <begin position="80"/>
        <end position="104"/>
    </location>
</feature>
<dbReference type="PANTHER" id="PTHR43562:SF3">
    <property type="entry name" value="SODIUM ION_PROTON EXCHANGER (EUROFUNG)"/>
    <property type="match status" value="1"/>
</dbReference>
<feature type="transmembrane region" description="Helical" evidence="11">
    <location>
        <begin position="294"/>
        <end position="316"/>
    </location>
</feature>
<dbReference type="Pfam" id="PF00999">
    <property type="entry name" value="Na_H_Exchanger"/>
    <property type="match status" value="1"/>
</dbReference>